<organism evidence="5 6">
    <name type="scientific">Thauera sedimentorum</name>
    <dbReference type="NCBI Taxonomy" id="2767595"/>
    <lineage>
        <taxon>Bacteria</taxon>
        <taxon>Pseudomonadati</taxon>
        <taxon>Pseudomonadota</taxon>
        <taxon>Betaproteobacteria</taxon>
        <taxon>Rhodocyclales</taxon>
        <taxon>Zoogloeaceae</taxon>
        <taxon>Thauera</taxon>
    </lineage>
</organism>
<dbReference type="InterPro" id="IPR019734">
    <property type="entry name" value="TPR_rpt"/>
</dbReference>
<evidence type="ECO:0000259" key="4">
    <source>
        <dbReference type="PROSITE" id="PS51782"/>
    </source>
</evidence>
<dbReference type="SMART" id="SM00257">
    <property type="entry name" value="LysM"/>
    <property type="match status" value="1"/>
</dbReference>
<dbReference type="InterPro" id="IPR011990">
    <property type="entry name" value="TPR-like_helical_dom_sf"/>
</dbReference>
<dbReference type="PROSITE" id="PS50005">
    <property type="entry name" value="TPR"/>
    <property type="match status" value="1"/>
</dbReference>
<dbReference type="CDD" id="cd00118">
    <property type="entry name" value="LysM"/>
    <property type="match status" value="1"/>
</dbReference>
<dbReference type="InterPro" id="IPR018392">
    <property type="entry name" value="LysM"/>
</dbReference>
<dbReference type="RefSeq" id="WP_187716232.1">
    <property type="nucleotide sequence ID" value="NZ_JACTAH010000001.1"/>
</dbReference>
<dbReference type="SUPFAM" id="SSF54106">
    <property type="entry name" value="LysM domain"/>
    <property type="match status" value="1"/>
</dbReference>
<dbReference type="InterPro" id="IPR036779">
    <property type="entry name" value="LysM_dom_sf"/>
</dbReference>
<evidence type="ECO:0000313" key="5">
    <source>
        <dbReference type="EMBL" id="MBD8501369.1"/>
    </source>
</evidence>
<keyword evidence="6" id="KW-1185">Reference proteome</keyword>
<keyword evidence="1" id="KW-0677">Repeat</keyword>
<dbReference type="Gene3D" id="1.25.40.10">
    <property type="entry name" value="Tetratricopeptide repeat domain"/>
    <property type="match status" value="1"/>
</dbReference>
<evidence type="ECO:0000256" key="2">
    <source>
        <dbReference type="ARBA" id="ARBA00022803"/>
    </source>
</evidence>
<dbReference type="Gene3D" id="3.10.350.10">
    <property type="entry name" value="LysM domain"/>
    <property type="match status" value="1"/>
</dbReference>
<comment type="caution">
    <text evidence="5">The sequence shown here is derived from an EMBL/GenBank/DDBJ whole genome shotgun (WGS) entry which is preliminary data.</text>
</comment>
<evidence type="ECO:0000313" key="6">
    <source>
        <dbReference type="Proteomes" id="UP000603602"/>
    </source>
</evidence>
<dbReference type="EMBL" id="JACYTO010000001">
    <property type="protein sequence ID" value="MBD8501369.1"/>
    <property type="molecule type" value="Genomic_DNA"/>
</dbReference>
<evidence type="ECO:0000256" key="1">
    <source>
        <dbReference type="ARBA" id="ARBA00022737"/>
    </source>
</evidence>
<sequence>MRELGRIIEMLQDGQYGEGRSALQAYLQHEPRSAVAKGLLRQLETDPVQLLGAAHEAYEVRPGDTLGGIAARHLGDPLSFVALARYNGIARPKALTVGQMLKLPLRSRAASASGAAVEPAETRNPRLQAIEDDLAAGRIDAAQAGIARLRVEGGVPAERLTVLAQRARGLQHQQRGLVLLQAGRNEEAYAAFEQALCIVPDLEPAGRQRTELRKRLVSDYHEAAVVHYRNQRLEEAIGLWDKALALDPAFEPARGYRTRALELRRRLRALDNS</sequence>
<dbReference type="SUPFAM" id="SSF48452">
    <property type="entry name" value="TPR-like"/>
    <property type="match status" value="1"/>
</dbReference>
<feature type="domain" description="LysM" evidence="4">
    <location>
        <begin position="56"/>
        <end position="103"/>
    </location>
</feature>
<dbReference type="PROSITE" id="PS51782">
    <property type="entry name" value="LYSM"/>
    <property type="match status" value="1"/>
</dbReference>
<protein>
    <submittedName>
        <fullName evidence="5">Tetratricopeptide repeat protein</fullName>
    </submittedName>
</protein>
<dbReference type="SMART" id="SM00028">
    <property type="entry name" value="TPR"/>
    <property type="match status" value="2"/>
</dbReference>
<name>A0ABR9B4S0_9RHOO</name>
<dbReference type="Pfam" id="PF07719">
    <property type="entry name" value="TPR_2"/>
    <property type="match status" value="1"/>
</dbReference>
<gene>
    <name evidence="5" type="ORF">IFO67_00540</name>
</gene>
<proteinExistence type="predicted"/>
<feature type="repeat" description="TPR" evidence="3">
    <location>
        <begin position="217"/>
        <end position="250"/>
    </location>
</feature>
<accession>A0ABR9B4S0</accession>
<keyword evidence="2 3" id="KW-0802">TPR repeat</keyword>
<dbReference type="Proteomes" id="UP000603602">
    <property type="component" value="Unassembled WGS sequence"/>
</dbReference>
<evidence type="ECO:0000256" key="3">
    <source>
        <dbReference type="PROSITE-ProRule" id="PRU00339"/>
    </source>
</evidence>
<reference evidence="6" key="1">
    <citation type="submission" date="2023-07" db="EMBL/GenBank/DDBJ databases">
        <title>Thauera sp. CAU 1555 isolated from sand of Yaerae Beach.</title>
        <authorList>
            <person name="Kim W."/>
        </authorList>
    </citation>
    <scope>NUCLEOTIDE SEQUENCE [LARGE SCALE GENOMIC DNA]</scope>
    <source>
        <strain evidence="6">CAU 1555</strain>
    </source>
</reference>
<dbReference type="InterPro" id="IPR013105">
    <property type="entry name" value="TPR_2"/>
</dbReference>
<dbReference type="Pfam" id="PF01476">
    <property type="entry name" value="LysM"/>
    <property type="match status" value="1"/>
</dbReference>